<feature type="compositionally biased region" description="Polar residues" evidence="1">
    <location>
        <begin position="489"/>
        <end position="498"/>
    </location>
</feature>
<accession>T5A922</accession>
<dbReference type="HOGENOM" id="CLU_008260_0_0_1"/>
<dbReference type="PROSITE" id="PS50181">
    <property type="entry name" value="FBOX"/>
    <property type="match status" value="1"/>
</dbReference>
<reference evidence="3 4" key="1">
    <citation type="journal article" date="2013" name="Chin. Sci. Bull.">
        <title>Genome survey uncovers the secrets of sex and lifestyle in caterpillar fungus.</title>
        <authorList>
            <person name="Hu X."/>
            <person name="Zhang Y."/>
            <person name="Xiao G."/>
            <person name="Zheng P."/>
            <person name="Xia Y."/>
            <person name="Zhang X."/>
            <person name="St Leger R.J."/>
            <person name="Liu X."/>
            <person name="Wang C."/>
        </authorList>
    </citation>
    <scope>NUCLEOTIDE SEQUENCE [LARGE SCALE GENOMIC DNA]</scope>
    <source>
        <strain evidence="4">Co18 / CGMCC 3.14243</strain>
        <tissue evidence="3">Fruit-body</tissue>
    </source>
</reference>
<dbReference type="OrthoDB" id="4200124at2759"/>
<dbReference type="SUPFAM" id="SSF81383">
    <property type="entry name" value="F-box domain"/>
    <property type="match status" value="1"/>
</dbReference>
<gene>
    <name evidence="3" type="ORF">OCS_05985</name>
</gene>
<feature type="region of interest" description="Disordered" evidence="1">
    <location>
        <begin position="186"/>
        <end position="266"/>
    </location>
</feature>
<feature type="domain" description="F-box" evidence="2">
    <location>
        <begin position="20"/>
        <end position="66"/>
    </location>
</feature>
<evidence type="ECO:0000256" key="1">
    <source>
        <dbReference type="SAM" id="MobiDB-lite"/>
    </source>
</evidence>
<dbReference type="AlphaFoldDB" id="T5A922"/>
<evidence type="ECO:0000313" key="3">
    <source>
        <dbReference type="EMBL" id="EQK98302.1"/>
    </source>
</evidence>
<feature type="region of interest" description="Disordered" evidence="1">
    <location>
        <begin position="458"/>
        <end position="543"/>
    </location>
</feature>
<evidence type="ECO:0000259" key="2">
    <source>
        <dbReference type="PROSITE" id="PS50181"/>
    </source>
</evidence>
<feature type="region of interest" description="Disordered" evidence="1">
    <location>
        <begin position="309"/>
        <end position="329"/>
    </location>
</feature>
<dbReference type="EMBL" id="KE655006">
    <property type="protein sequence ID" value="EQK98302.1"/>
    <property type="molecule type" value="Genomic_DNA"/>
</dbReference>
<dbReference type="InterPro" id="IPR001810">
    <property type="entry name" value="F-box_dom"/>
</dbReference>
<feature type="compositionally biased region" description="Basic and acidic residues" evidence="1">
    <location>
        <begin position="937"/>
        <end position="947"/>
    </location>
</feature>
<name>T5A922_OPHSC</name>
<dbReference type="eggNOG" id="ENOG502SKJD">
    <property type="taxonomic scope" value="Eukaryota"/>
</dbReference>
<sequence length="1011" mass="110966">MAAEAGGDEAVAQRLPSQTNLTFLRLPPEMQQDIISHRSSKADLICVALVCKRFHELASAQLYRNFHIVFPDEDDINFDSSIDGLAGGLDTFTTSNYDYAKYLRDLSMDTLSAGTKGEKSYQPYVYTASCGKFLNSLMYLTLRKATSLETFRWNIRVELSRPVYRQLHRIQSLKRLHVRMQNGNSYYNPPPPLPASVGTHLQGSTGHLPGLLPPLTMPLPPPPLPPPGMSPPQPAGPPTALLPPSKSAAKNRGGKRGSGCREPSTFSGFKNLRSLSVLDIDSIDVVPEIRACVRNSFSTLKALHLSLSDGLAQQSRKPPPDSDAEDSDLDDDFQVVSTSQSTNYDASGPAKAFRAQEERKLHDAILGKILDIEQTLVKKSSIRPKTQGSAWVDAKFNESAEGAVAQTSHDDFISSIRQASARLISLQNGSRNPSASQQDILDIIEKAARKYVDACDHTPLQGTEGTSVASESEKVAASDKHDSDAASDTTQQAKQANNADHGAGGQSSLPGTAADGESPSDNCLDKNVVPKSPSSKSPGQEMVSDDIDISHVDMVGDGLYGYLEHVTSGLSGEEPPCGAADESRSAPVANQPLDQPRVPRAALRPLRERLNCLQTQFSQVAARVEKFGSEAAAEGYPRTGVFDAEVKMLNESVEDLFSEIRAIEAEVRALPEQKAARHSDQNSKDDALRRSMLAYARETRGLSVESLSIHLVPVKASVLSRGVDLVSIRQLTLLNVGNQVPIWTLLAKEGRTRPLALRSVFTDHVTTAFLSCMAQLPELHDLFLLERSAKHKPESFASRTTTTIDQIRRLVLKRHMPTLRRLMIKDESNGPNWDVNEKTMILVCTRGVLLEELALSMNIHAVHAFMQYFSGLVNLRAINILHFKNNDTCIWVMREILRFIVDNLSHHPELKLEWIAMEDERVDRVVRPSEAPGEAKCSQDKGKDKAHVPNGVTSDGAFPLLPTDGLESESDSDGEVSDSGKRLRFKTVGPLQFYDVWGVKIFEKEVRSGRL</sequence>
<feature type="region of interest" description="Disordered" evidence="1">
    <location>
        <begin position="926"/>
        <end position="957"/>
    </location>
</feature>
<organism evidence="3 4">
    <name type="scientific">Ophiocordyceps sinensis (strain Co18 / CGMCC 3.14243)</name>
    <name type="common">Yarsagumba caterpillar fungus</name>
    <name type="synonym">Hirsutella sinensis</name>
    <dbReference type="NCBI Taxonomy" id="911162"/>
    <lineage>
        <taxon>Eukaryota</taxon>
        <taxon>Fungi</taxon>
        <taxon>Dikarya</taxon>
        <taxon>Ascomycota</taxon>
        <taxon>Pezizomycotina</taxon>
        <taxon>Sordariomycetes</taxon>
        <taxon>Hypocreomycetidae</taxon>
        <taxon>Hypocreales</taxon>
        <taxon>Ophiocordycipitaceae</taxon>
        <taxon>Ophiocordyceps</taxon>
    </lineage>
</organism>
<feature type="region of interest" description="Disordered" evidence="1">
    <location>
        <begin position="570"/>
        <end position="598"/>
    </location>
</feature>
<feature type="compositionally biased region" description="Basic and acidic residues" evidence="1">
    <location>
        <begin position="471"/>
        <end position="484"/>
    </location>
</feature>
<protein>
    <submittedName>
        <fullName evidence="3">F-box domain containing protein</fullName>
    </submittedName>
</protein>
<feature type="compositionally biased region" description="Pro residues" evidence="1">
    <location>
        <begin position="211"/>
        <end position="241"/>
    </location>
</feature>
<proteinExistence type="predicted"/>
<evidence type="ECO:0000313" key="4">
    <source>
        <dbReference type="Proteomes" id="UP000019374"/>
    </source>
</evidence>
<dbReference type="Pfam" id="PF12937">
    <property type="entry name" value="F-box-like"/>
    <property type="match status" value="1"/>
</dbReference>
<dbReference type="InterPro" id="IPR036047">
    <property type="entry name" value="F-box-like_dom_sf"/>
</dbReference>
<dbReference type="Proteomes" id="UP000019374">
    <property type="component" value="Unassembled WGS sequence"/>
</dbReference>